<evidence type="ECO:0000313" key="7">
    <source>
        <dbReference type="Proteomes" id="UP000252585"/>
    </source>
</evidence>
<dbReference type="GO" id="GO:0005829">
    <property type="term" value="C:cytosol"/>
    <property type="evidence" value="ECO:0007669"/>
    <property type="project" value="TreeGrafter"/>
</dbReference>
<accession>A0A368XV93</accession>
<dbReference type="PROSITE" id="PS00065">
    <property type="entry name" value="D_2_HYDROXYACID_DH_1"/>
    <property type="match status" value="1"/>
</dbReference>
<dbReference type="Pfam" id="PF00389">
    <property type="entry name" value="2-Hacid_dh"/>
    <property type="match status" value="1"/>
</dbReference>
<organism evidence="6 7">
    <name type="scientific">Saliterribacillus persicus</name>
    <dbReference type="NCBI Taxonomy" id="930114"/>
    <lineage>
        <taxon>Bacteria</taxon>
        <taxon>Bacillati</taxon>
        <taxon>Bacillota</taxon>
        <taxon>Bacilli</taxon>
        <taxon>Bacillales</taxon>
        <taxon>Bacillaceae</taxon>
        <taxon>Saliterribacillus</taxon>
    </lineage>
</organism>
<keyword evidence="2 3" id="KW-0560">Oxidoreductase</keyword>
<dbReference type="AlphaFoldDB" id="A0A368XV93"/>
<feature type="domain" description="D-isomer specific 2-hydroxyacid dehydrogenase NAD-binding" evidence="5">
    <location>
        <begin position="109"/>
        <end position="288"/>
    </location>
</feature>
<evidence type="ECO:0000259" key="5">
    <source>
        <dbReference type="Pfam" id="PF02826"/>
    </source>
</evidence>
<feature type="domain" description="D-isomer specific 2-hydroxyacid dehydrogenase catalytic" evidence="4">
    <location>
        <begin position="6"/>
        <end position="317"/>
    </location>
</feature>
<name>A0A368XV93_9BACI</name>
<sequence>MSRKKILITEPVPEEVYTYLNKNAEVEKWQHTQAMPKEELKKAIRDVHALVTAKDTIDEELLSAAKELEVVSNISVGYDNFNIEAIKKHNIAATHTPYVLDETVADLVFGLILSSARRIPELDQYVKNGNWTHPVNQPLFGFDVHHQKLGIIGMGRIGEKIVRRATKGFEMDVFYHNRTRNVELEEKLNINYLQLDQLLSTCDFILLMTPLTDQTYHMINAESFKMMKKSAFFINAARGAVVNEKDLIEALQNQEINGAGLDVFEQEPINKDNPLLKMNQVVTVPHIGSATTKTRTEMALYAAKNAVQVLEGNQPDALIKELRKDE</sequence>
<evidence type="ECO:0000256" key="3">
    <source>
        <dbReference type="RuleBase" id="RU003719"/>
    </source>
</evidence>
<dbReference type="InterPro" id="IPR029752">
    <property type="entry name" value="D-isomer_DH_CS1"/>
</dbReference>
<dbReference type="PROSITE" id="PS00671">
    <property type="entry name" value="D_2_HYDROXYACID_DH_3"/>
    <property type="match status" value="1"/>
</dbReference>
<proteinExistence type="inferred from homology"/>
<dbReference type="RefSeq" id="WP_114352454.1">
    <property type="nucleotide sequence ID" value="NZ_QPJJ01000005.1"/>
</dbReference>
<dbReference type="InterPro" id="IPR006139">
    <property type="entry name" value="D-isomer_2_OHA_DH_cat_dom"/>
</dbReference>
<dbReference type="Pfam" id="PF02826">
    <property type="entry name" value="2-Hacid_dh_C"/>
    <property type="match status" value="1"/>
</dbReference>
<dbReference type="Gene3D" id="3.40.50.720">
    <property type="entry name" value="NAD(P)-binding Rossmann-like Domain"/>
    <property type="match status" value="2"/>
</dbReference>
<dbReference type="EMBL" id="QPJJ01000005">
    <property type="protein sequence ID" value="RCW71891.1"/>
    <property type="molecule type" value="Genomic_DNA"/>
</dbReference>
<dbReference type="OrthoDB" id="9805416at2"/>
<comment type="similarity">
    <text evidence="1 3">Belongs to the D-isomer specific 2-hydroxyacid dehydrogenase family.</text>
</comment>
<dbReference type="GO" id="GO:0016618">
    <property type="term" value="F:hydroxypyruvate reductase [NAD(P)H] activity"/>
    <property type="evidence" value="ECO:0007669"/>
    <property type="project" value="TreeGrafter"/>
</dbReference>
<dbReference type="InterPro" id="IPR050223">
    <property type="entry name" value="D-isomer_2-hydroxyacid_DH"/>
</dbReference>
<comment type="caution">
    <text evidence="6">The sequence shown here is derived from an EMBL/GenBank/DDBJ whole genome shotgun (WGS) entry which is preliminary data.</text>
</comment>
<evidence type="ECO:0000313" key="6">
    <source>
        <dbReference type="EMBL" id="RCW71891.1"/>
    </source>
</evidence>
<keyword evidence="7" id="KW-1185">Reference proteome</keyword>
<dbReference type="SUPFAM" id="SSF52283">
    <property type="entry name" value="Formate/glycerate dehydrogenase catalytic domain-like"/>
    <property type="match status" value="1"/>
</dbReference>
<dbReference type="GO" id="GO:0030267">
    <property type="term" value="F:glyoxylate reductase (NADPH) activity"/>
    <property type="evidence" value="ECO:0007669"/>
    <property type="project" value="TreeGrafter"/>
</dbReference>
<dbReference type="PANTHER" id="PTHR10996">
    <property type="entry name" value="2-HYDROXYACID DEHYDROGENASE-RELATED"/>
    <property type="match status" value="1"/>
</dbReference>
<dbReference type="FunFam" id="3.40.50.720:FF:000462">
    <property type="entry name" value="Glyoxylate reductase (NADP+)"/>
    <property type="match status" value="1"/>
</dbReference>
<protein>
    <submittedName>
        <fullName evidence="6">Gluconate 2-dehydrogenase</fullName>
    </submittedName>
</protein>
<dbReference type="SUPFAM" id="SSF51735">
    <property type="entry name" value="NAD(P)-binding Rossmann-fold domains"/>
    <property type="match status" value="1"/>
</dbReference>
<dbReference type="InterPro" id="IPR036291">
    <property type="entry name" value="NAD(P)-bd_dom_sf"/>
</dbReference>
<dbReference type="InterPro" id="IPR029753">
    <property type="entry name" value="D-isomer_DH_CS"/>
</dbReference>
<dbReference type="CDD" id="cd05301">
    <property type="entry name" value="GDH"/>
    <property type="match status" value="1"/>
</dbReference>
<gene>
    <name evidence="6" type="ORF">DFR57_10574</name>
</gene>
<evidence type="ECO:0000256" key="2">
    <source>
        <dbReference type="ARBA" id="ARBA00023002"/>
    </source>
</evidence>
<dbReference type="InterPro" id="IPR006140">
    <property type="entry name" value="D-isomer_DH_NAD-bd"/>
</dbReference>
<evidence type="ECO:0000259" key="4">
    <source>
        <dbReference type="Pfam" id="PF00389"/>
    </source>
</evidence>
<dbReference type="PANTHER" id="PTHR10996:SF283">
    <property type="entry name" value="GLYOXYLATE_HYDROXYPYRUVATE REDUCTASE B"/>
    <property type="match status" value="1"/>
</dbReference>
<reference evidence="6 7" key="1">
    <citation type="submission" date="2018-07" db="EMBL/GenBank/DDBJ databases">
        <title>Genomic Encyclopedia of Type Strains, Phase IV (KMG-IV): sequencing the most valuable type-strain genomes for metagenomic binning, comparative biology and taxonomic classification.</title>
        <authorList>
            <person name="Goeker M."/>
        </authorList>
    </citation>
    <scope>NUCLEOTIDE SEQUENCE [LARGE SCALE GENOMIC DNA]</scope>
    <source>
        <strain evidence="6 7">DSM 27696</strain>
    </source>
</reference>
<evidence type="ECO:0000256" key="1">
    <source>
        <dbReference type="ARBA" id="ARBA00005854"/>
    </source>
</evidence>
<dbReference type="Proteomes" id="UP000252585">
    <property type="component" value="Unassembled WGS sequence"/>
</dbReference>
<dbReference type="GO" id="GO:0051287">
    <property type="term" value="F:NAD binding"/>
    <property type="evidence" value="ECO:0007669"/>
    <property type="project" value="InterPro"/>
</dbReference>